<feature type="non-terminal residue" evidence="3">
    <location>
        <position position="102"/>
    </location>
</feature>
<proteinExistence type="predicted"/>
<feature type="chain" id="PRO_5043721325" evidence="2">
    <location>
        <begin position="42"/>
        <end position="102"/>
    </location>
</feature>
<dbReference type="Proteomes" id="UP001445076">
    <property type="component" value="Unassembled WGS sequence"/>
</dbReference>
<dbReference type="EMBL" id="JARKIK010000042">
    <property type="protein sequence ID" value="KAK8737420.1"/>
    <property type="molecule type" value="Genomic_DNA"/>
</dbReference>
<feature type="non-terminal residue" evidence="3">
    <location>
        <position position="1"/>
    </location>
</feature>
<evidence type="ECO:0000256" key="2">
    <source>
        <dbReference type="SAM" id="SignalP"/>
    </source>
</evidence>
<sequence length="102" mass="11418">RRLRAPTFLTRKPRPLRHRPPYSRMMARAVLVLALVSLAAAGPMKMYEKSDTHKYQQVLVPVSSTVIPLDDLPVFKVSAGFGVASQHTHIKYKPDGPVKLIT</sequence>
<feature type="signal peptide" evidence="2">
    <location>
        <begin position="1"/>
        <end position="41"/>
    </location>
</feature>
<evidence type="ECO:0000256" key="1">
    <source>
        <dbReference type="SAM" id="MobiDB-lite"/>
    </source>
</evidence>
<gene>
    <name evidence="3" type="ORF">OTU49_004475</name>
</gene>
<keyword evidence="2" id="KW-0732">Signal</keyword>
<evidence type="ECO:0000313" key="4">
    <source>
        <dbReference type="Proteomes" id="UP001445076"/>
    </source>
</evidence>
<dbReference type="AlphaFoldDB" id="A0AAW0X2N1"/>
<comment type="caution">
    <text evidence="3">The sequence shown here is derived from an EMBL/GenBank/DDBJ whole genome shotgun (WGS) entry which is preliminary data.</text>
</comment>
<keyword evidence="4" id="KW-1185">Reference proteome</keyword>
<feature type="compositionally biased region" description="Basic residues" evidence="1">
    <location>
        <begin position="11"/>
        <end position="20"/>
    </location>
</feature>
<organism evidence="3 4">
    <name type="scientific">Cherax quadricarinatus</name>
    <name type="common">Australian red claw crayfish</name>
    <dbReference type="NCBI Taxonomy" id="27406"/>
    <lineage>
        <taxon>Eukaryota</taxon>
        <taxon>Metazoa</taxon>
        <taxon>Ecdysozoa</taxon>
        <taxon>Arthropoda</taxon>
        <taxon>Crustacea</taxon>
        <taxon>Multicrustacea</taxon>
        <taxon>Malacostraca</taxon>
        <taxon>Eumalacostraca</taxon>
        <taxon>Eucarida</taxon>
        <taxon>Decapoda</taxon>
        <taxon>Pleocyemata</taxon>
        <taxon>Astacidea</taxon>
        <taxon>Parastacoidea</taxon>
        <taxon>Parastacidae</taxon>
        <taxon>Cherax</taxon>
    </lineage>
</organism>
<reference evidence="3 4" key="1">
    <citation type="journal article" date="2024" name="BMC Genomics">
        <title>Genome assembly of redclaw crayfish (Cherax quadricarinatus) provides insights into its immune adaptation and hypoxia tolerance.</title>
        <authorList>
            <person name="Liu Z."/>
            <person name="Zheng J."/>
            <person name="Li H."/>
            <person name="Fang K."/>
            <person name="Wang S."/>
            <person name="He J."/>
            <person name="Zhou D."/>
            <person name="Weng S."/>
            <person name="Chi M."/>
            <person name="Gu Z."/>
            <person name="He J."/>
            <person name="Li F."/>
            <person name="Wang M."/>
        </authorList>
    </citation>
    <scope>NUCLEOTIDE SEQUENCE [LARGE SCALE GENOMIC DNA]</scope>
    <source>
        <strain evidence="3">ZL_2023a</strain>
    </source>
</reference>
<feature type="region of interest" description="Disordered" evidence="1">
    <location>
        <begin position="1"/>
        <end position="20"/>
    </location>
</feature>
<protein>
    <submittedName>
        <fullName evidence="3">Uncharacterized protein</fullName>
    </submittedName>
</protein>
<evidence type="ECO:0000313" key="3">
    <source>
        <dbReference type="EMBL" id="KAK8737420.1"/>
    </source>
</evidence>
<name>A0AAW0X2N1_CHEQU</name>
<accession>A0AAW0X2N1</accession>